<feature type="chain" id="PRO_5019079369" description="Cellulose synthase operon C C-terminal domain-containing protein" evidence="8">
    <location>
        <begin position="25"/>
        <end position="1205"/>
    </location>
</feature>
<evidence type="ECO:0000256" key="8">
    <source>
        <dbReference type="SAM" id="SignalP"/>
    </source>
</evidence>
<dbReference type="Proteomes" id="UP000283255">
    <property type="component" value="Unassembled WGS sequence"/>
</dbReference>
<sequence length="1205" mass="137537">MATRLRIACLTLLALSLVCATARGAEVEQFSITPSAAIAQSNDIAWLLTQVEIAELNQRQDIAIAAIERIEAIEPDNIEATAARARLLLLEDKPQQAKKWLAQLQAQAPDSLATQKVEQLWRLKHGQSAQYNQLQLLTKGGQYDKALEIAERLFAGEFANLSLELDYLSLLAQRRQYWPQVTARLVALNQIYPNVPLLQLQYADMLRRENPLDPKAQKIFSQLVKDPKLGERVGDIWLRTLQDIPMSDSWVQSHAIIASYNPSVLVYQQAYDNAKQSWQQELELRKDPSYRAKLAGIKLINQDASSEQVFQLLTQALSTRPDDPEIIVAMGKYWLRNQEYQKAHKYFVRAKSLDDNPNLQSGYESLITTAQYWWLVEQAEQANEKSQFSQAEQKLQQALALDAEQAYAMIKLAQLYMSQSRWQLAQAQLQKAIATEPDSGYALSTQLEWVVRTKGEAAGLKYIASLSPSQQRLLQEPKQQLQQRQLMDDLAAAQAKGDTALIEQRVAELLKTPPQSPWQKREIAQAMVQIGEQALAKEQMRLWSLQDSSPEMQYAYALFLNQQQQPQQALIILEQVPLNKRSEAMNGSLLVWQQAAKAQQITLAFAQNPQQGERLLHQWAEDMPLFVAKQWLNIERSDIAQEMFSAFEIKTIAPWQVDDYLDLARAFADTARLQQLSDWVSIQNWPEQNVILTKINRADRLMRVQQALQNNELSAARDILKPLTLEAEPSQSPWPELFELAVMQYQTGETAWEYDYLFLQRGRLASYQFAQLIAMSQDDQQQALLSEFNVLTQTQAYDWWLVHDALMQQAQWSQAQEYGLQALQRHHFEQFQQHVSPQQSYLSAGDDWMSNSLVRNIDQLRHRKQSYLKVGADFSFEQSDSRNFALPVEASIAMPEYDGHLLLRTELIHTYDENTYFGTEQEVNIKQTGQAFAIGWQADTWQVDLGTTPVGFNQTDWVGGVTLDVDLQDFGLSVDLSKRPETSSSLAYAGAKVDVDQQRLNWGSVLRSGASLGLSWDQGGDVGFWSVAQWHQLKGHNVEDNQRYALMAGTYYKWINQSQQRLNIGLNLFHMGYDKNLSEFVYGHGDYYSPQAYTSLAIPLSYYQQVNNQTSIGLLASVSHSWTQTDAPYGVPGESSRDKGFGFGFEGLVEHKLSPHWSVGGKVALKVSDDYQPNQIQLYFKYYFNDNWRQPPLQPSTLQLYSNFY</sequence>
<dbReference type="GO" id="GO:0030244">
    <property type="term" value="P:cellulose biosynthetic process"/>
    <property type="evidence" value="ECO:0007669"/>
    <property type="project" value="UniProtKB-KW"/>
</dbReference>
<dbReference type="UniPathway" id="UPA00694"/>
<keyword evidence="4" id="KW-0677">Repeat</keyword>
<dbReference type="InterPro" id="IPR019734">
    <property type="entry name" value="TPR_rpt"/>
</dbReference>
<feature type="repeat" description="TPR" evidence="7">
    <location>
        <begin position="406"/>
        <end position="439"/>
    </location>
</feature>
<dbReference type="RefSeq" id="WP_119910215.1">
    <property type="nucleotide sequence ID" value="NZ_QZCH01000008.1"/>
</dbReference>
<evidence type="ECO:0000256" key="2">
    <source>
        <dbReference type="ARBA" id="ARBA00005186"/>
    </source>
</evidence>
<dbReference type="GO" id="GO:0019867">
    <property type="term" value="C:outer membrane"/>
    <property type="evidence" value="ECO:0007669"/>
    <property type="project" value="InterPro"/>
</dbReference>
<keyword evidence="11" id="KW-1185">Reference proteome</keyword>
<comment type="function">
    <text evidence="1">Required for maximal bacterial cellulose synthesis.</text>
</comment>
<dbReference type="InterPro" id="IPR011990">
    <property type="entry name" value="TPR-like_helical_dom_sf"/>
</dbReference>
<accession>A0A418YFT7</accession>
<keyword evidence="5 7" id="KW-0802">TPR repeat</keyword>
<dbReference type="Pfam" id="PF05420">
    <property type="entry name" value="BCSC_C"/>
    <property type="match status" value="1"/>
</dbReference>
<evidence type="ECO:0000256" key="6">
    <source>
        <dbReference type="ARBA" id="ARBA00022916"/>
    </source>
</evidence>
<dbReference type="EMBL" id="QZCH01000008">
    <property type="protein sequence ID" value="RJG48405.1"/>
    <property type="molecule type" value="Genomic_DNA"/>
</dbReference>
<evidence type="ECO:0000313" key="10">
    <source>
        <dbReference type="EMBL" id="RJG48405.1"/>
    </source>
</evidence>
<dbReference type="AlphaFoldDB" id="A0A418YFT7"/>
<dbReference type="OrthoDB" id="174989at2"/>
<organism evidence="10 11">
    <name type="scientific">Motilimonas pumila</name>
    <dbReference type="NCBI Taxonomy" id="2303987"/>
    <lineage>
        <taxon>Bacteria</taxon>
        <taxon>Pseudomonadati</taxon>
        <taxon>Pseudomonadota</taxon>
        <taxon>Gammaproteobacteria</taxon>
        <taxon>Alteromonadales</taxon>
        <taxon>Alteromonadales genera incertae sedis</taxon>
        <taxon>Motilimonas</taxon>
    </lineage>
</organism>
<dbReference type="SUPFAM" id="SSF48452">
    <property type="entry name" value="TPR-like"/>
    <property type="match status" value="2"/>
</dbReference>
<reference evidence="10 11" key="1">
    <citation type="submission" date="2018-09" db="EMBL/GenBank/DDBJ databases">
        <authorList>
            <person name="Wang F."/>
        </authorList>
    </citation>
    <scope>NUCLEOTIDE SEQUENCE [LARGE SCALE GENOMIC DNA]</scope>
    <source>
        <strain evidence="10 11">PLHSC7-2</strain>
    </source>
</reference>
<dbReference type="InterPro" id="IPR008410">
    <property type="entry name" value="BCSC_C"/>
</dbReference>
<feature type="repeat" description="TPR" evidence="7">
    <location>
        <begin position="324"/>
        <end position="357"/>
    </location>
</feature>
<feature type="domain" description="Cellulose synthase operon C C-terminal" evidence="9">
    <location>
        <begin position="922"/>
        <end position="1185"/>
    </location>
</feature>
<keyword evidence="6" id="KW-0135">Cellulose biosynthesis</keyword>
<evidence type="ECO:0000313" key="11">
    <source>
        <dbReference type="Proteomes" id="UP000283255"/>
    </source>
</evidence>
<feature type="signal peptide" evidence="8">
    <location>
        <begin position="1"/>
        <end position="24"/>
    </location>
</feature>
<dbReference type="SMART" id="SM00028">
    <property type="entry name" value="TPR"/>
    <property type="match status" value="4"/>
</dbReference>
<gene>
    <name evidence="10" type="ORF">D1Z90_07890</name>
</gene>
<dbReference type="PROSITE" id="PS50005">
    <property type="entry name" value="TPR"/>
    <property type="match status" value="2"/>
</dbReference>
<keyword evidence="3 8" id="KW-0732">Signal</keyword>
<evidence type="ECO:0000256" key="3">
    <source>
        <dbReference type="ARBA" id="ARBA00022729"/>
    </source>
</evidence>
<comment type="pathway">
    <text evidence="2">Glycan metabolism; bacterial cellulose biosynthesis.</text>
</comment>
<evidence type="ECO:0000256" key="7">
    <source>
        <dbReference type="PROSITE-ProRule" id="PRU00339"/>
    </source>
</evidence>
<dbReference type="Gene3D" id="1.25.40.10">
    <property type="entry name" value="Tetratricopeptide repeat domain"/>
    <property type="match status" value="3"/>
</dbReference>
<reference evidence="10 11" key="2">
    <citation type="submission" date="2019-01" db="EMBL/GenBank/DDBJ databases">
        <title>Motilimonas pumilus sp. nov., isolated from the gut of sea cucumber (Apostichopus japonicus).</title>
        <authorList>
            <person name="Wang F.-Q."/>
            <person name="Ren L.-H."/>
            <person name="Lin Y.-W."/>
            <person name="Sun G.-H."/>
            <person name="Du Z.-J."/>
            <person name="Zhao J.-X."/>
            <person name="Liu X.-J."/>
            <person name="Liu L.-J."/>
        </authorList>
    </citation>
    <scope>NUCLEOTIDE SEQUENCE [LARGE SCALE GENOMIC DNA]</scope>
    <source>
        <strain evidence="10 11">PLHSC7-2</strain>
    </source>
</reference>
<evidence type="ECO:0000256" key="4">
    <source>
        <dbReference type="ARBA" id="ARBA00022737"/>
    </source>
</evidence>
<protein>
    <recommendedName>
        <fullName evidence="9">Cellulose synthase operon C C-terminal domain-containing protein</fullName>
    </recommendedName>
</protein>
<evidence type="ECO:0000256" key="5">
    <source>
        <dbReference type="ARBA" id="ARBA00022803"/>
    </source>
</evidence>
<evidence type="ECO:0000259" key="9">
    <source>
        <dbReference type="Pfam" id="PF05420"/>
    </source>
</evidence>
<proteinExistence type="predicted"/>
<comment type="caution">
    <text evidence="10">The sequence shown here is derived from an EMBL/GenBank/DDBJ whole genome shotgun (WGS) entry which is preliminary data.</text>
</comment>
<name>A0A418YFT7_9GAMM</name>
<evidence type="ECO:0000256" key="1">
    <source>
        <dbReference type="ARBA" id="ARBA00003476"/>
    </source>
</evidence>